<dbReference type="InterPro" id="IPR005106">
    <property type="entry name" value="Asp/hSer_DH_NAD-bd"/>
</dbReference>
<comment type="caution">
    <text evidence="14">The sequence shown here is derived from an EMBL/GenBank/DDBJ whole genome shotgun (WGS) entry which is preliminary data.</text>
</comment>
<evidence type="ECO:0000256" key="8">
    <source>
        <dbReference type="ARBA" id="ARBA00023002"/>
    </source>
</evidence>
<evidence type="ECO:0000256" key="3">
    <source>
        <dbReference type="ARBA" id="ARBA00006753"/>
    </source>
</evidence>
<dbReference type="SUPFAM" id="SSF51735">
    <property type="entry name" value="NAD(P)-binding Rossmann-fold domains"/>
    <property type="match status" value="1"/>
</dbReference>
<dbReference type="EC" id="1.1.1.3" evidence="4"/>
<dbReference type="GO" id="GO:0009088">
    <property type="term" value="P:threonine biosynthetic process"/>
    <property type="evidence" value="ECO:0007669"/>
    <property type="project" value="UniProtKB-KW"/>
</dbReference>
<organism evidence="14 15">
    <name type="scientific">Cloacibacillus evryensis</name>
    <dbReference type="NCBI Taxonomy" id="508460"/>
    <lineage>
        <taxon>Bacteria</taxon>
        <taxon>Thermotogati</taxon>
        <taxon>Synergistota</taxon>
        <taxon>Synergistia</taxon>
        <taxon>Synergistales</taxon>
        <taxon>Synergistaceae</taxon>
        <taxon>Cloacibacillus</taxon>
    </lineage>
</organism>
<comment type="pathway">
    <text evidence="2">Amino-acid biosynthesis; L-methionine biosynthesis via de novo pathway; L-homoserine from L-aspartate: step 3/3.</text>
</comment>
<protein>
    <recommendedName>
        <fullName evidence="5">Homoserine dehydrogenase</fullName>
        <ecNumber evidence="4">1.1.1.3</ecNumber>
    </recommendedName>
</protein>
<evidence type="ECO:0000313" key="14">
    <source>
        <dbReference type="EMBL" id="MCQ4814565.1"/>
    </source>
</evidence>
<name>A0AAW5K162_9BACT</name>
<dbReference type="SUPFAM" id="SSF55347">
    <property type="entry name" value="Glyceraldehyde-3-phosphate dehydrogenase-like, C-terminal domain"/>
    <property type="match status" value="1"/>
</dbReference>
<dbReference type="AlphaFoldDB" id="A0AAW5K162"/>
<dbReference type="InterPro" id="IPR022697">
    <property type="entry name" value="HDH_short"/>
</dbReference>
<evidence type="ECO:0000256" key="11">
    <source>
        <dbReference type="PIRSR" id="PIRSR036497-2"/>
    </source>
</evidence>
<evidence type="ECO:0000259" key="13">
    <source>
        <dbReference type="Pfam" id="PF03447"/>
    </source>
</evidence>
<feature type="domain" description="Homoserine dehydrogenase catalytic" evidence="12">
    <location>
        <begin position="163"/>
        <end position="341"/>
    </location>
</feature>
<accession>A0AAW5K162</accession>
<evidence type="ECO:0000256" key="6">
    <source>
        <dbReference type="ARBA" id="ARBA00022605"/>
    </source>
</evidence>
<keyword evidence="15" id="KW-1185">Reference proteome</keyword>
<dbReference type="InterPro" id="IPR001342">
    <property type="entry name" value="HDH_cat"/>
</dbReference>
<dbReference type="PANTHER" id="PTHR43331">
    <property type="entry name" value="HOMOSERINE DEHYDROGENASE"/>
    <property type="match status" value="1"/>
</dbReference>
<comment type="pathway">
    <text evidence="1">Amino-acid biosynthesis; L-threonine biosynthesis; L-threonine from L-aspartate: step 3/5.</text>
</comment>
<evidence type="ECO:0000256" key="2">
    <source>
        <dbReference type="ARBA" id="ARBA00005062"/>
    </source>
</evidence>
<dbReference type="PANTHER" id="PTHR43331:SF1">
    <property type="entry name" value="HOMOSERINE DEHYDROGENASE"/>
    <property type="match status" value="1"/>
</dbReference>
<feature type="binding site" evidence="11">
    <location>
        <position position="131"/>
    </location>
    <ligand>
        <name>NADPH</name>
        <dbReference type="ChEBI" id="CHEBI:57783"/>
    </ligand>
</feature>
<evidence type="ECO:0000259" key="12">
    <source>
        <dbReference type="Pfam" id="PF00742"/>
    </source>
</evidence>
<reference evidence="14 15" key="1">
    <citation type="submission" date="2022-06" db="EMBL/GenBank/DDBJ databases">
        <title>Isolation of gut microbiota from human fecal samples.</title>
        <authorList>
            <person name="Pamer E.G."/>
            <person name="Barat B."/>
            <person name="Waligurski E."/>
            <person name="Medina S."/>
            <person name="Paddock L."/>
            <person name="Mostad J."/>
        </authorList>
    </citation>
    <scope>NUCLEOTIDE SEQUENCE [LARGE SCALE GENOMIC DNA]</scope>
    <source>
        <strain evidence="14 15">DFI.9.90</strain>
    </source>
</reference>
<keyword evidence="9" id="KW-0486">Methionine biosynthesis</keyword>
<comment type="similarity">
    <text evidence="3">Belongs to the homoserine dehydrogenase family.</text>
</comment>
<dbReference type="Proteomes" id="UP001205919">
    <property type="component" value="Unassembled WGS sequence"/>
</dbReference>
<dbReference type="PIRSF" id="PIRSF036497">
    <property type="entry name" value="HDH_short"/>
    <property type="match status" value="1"/>
</dbReference>
<dbReference type="RefSeq" id="WP_008708746.1">
    <property type="nucleotide sequence ID" value="NZ_CABKQM010000002.1"/>
</dbReference>
<keyword evidence="11" id="KW-0521">NADP</keyword>
<gene>
    <name evidence="14" type="ORF">NE630_09010</name>
</gene>
<evidence type="ECO:0000256" key="9">
    <source>
        <dbReference type="ARBA" id="ARBA00023167"/>
    </source>
</evidence>
<keyword evidence="6" id="KW-0028">Amino-acid biosynthesis</keyword>
<feature type="domain" description="Aspartate/homoserine dehydrogenase NAD-binding" evidence="13">
    <location>
        <begin position="12"/>
        <end position="155"/>
    </location>
</feature>
<evidence type="ECO:0000313" key="15">
    <source>
        <dbReference type="Proteomes" id="UP001205919"/>
    </source>
</evidence>
<dbReference type="FunFam" id="3.30.360.10:FF:000005">
    <property type="entry name" value="Homoserine dehydrogenase"/>
    <property type="match status" value="1"/>
</dbReference>
<keyword evidence="8" id="KW-0560">Oxidoreductase</keyword>
<dbReference type="Gene3D" id="3.30.360.10">
    <property type="entry name" value="Dihydrodipicolinate Reductase, domain 2"/>
    <property type="match status" value="1"/>
</dbReference>
<evidence type="ECO:0000256" key="4">
    <source>
        <dbReference type="ARBA" id="ARBA00013213"/>
    </source>
</evidence>
<dbReference type="GO" id="GO:0009086">
    <property type="term" value="P:methionine biosynthetic process"/>
    <property type="evidence" value="ECO:0007669"/>
    <property type="project" value="UniProtKB-KW"/>
</dbReference>
<dbReference type="Gene3D" id="3.40.50.720">
    <property type="entry name" value="NAD(P)-binding Rossmann-like Domain"/>
    <property type="match status" value="1"/>
</dbReference>
<evidence type="ECO:0000256" key="5">
    <source>
        <dbReference type="ARBA" id="ARBA00013376"/>
    </source>
</evidence>
<dbReference type="InterPro" id="IPR036291">
    <property type="entry name" value="NAD(P)-bd_dom_sf"/>
</dbReference>
<dbReference type="Pfam" id="PF00742">
    <property type="entry name" value="Homoserine_dh"/>
    <property type="match status" value="1"/>
</dbReference>
<feature type="binding site" evidence="11">
    <location>
        <begin position="12"/>
        <end position="17"/>
    </location>
    <ligand>
        <name>NADP(+)</name>
        <dbReference type="ChEBI" id="CHEBI:58349"/>
    </ligand>
</feature>
<evidence type="ECO:0000256" key="10">
    <source>
        <dbReference type="PIRSR" id="PIRSR036497-1"/>
    </source>
</evidence>
<sequence length="347" mass="37330">MTKKTIKVCMAGFGNVGVRFTRLLLEKERELREDYGCGILVTGVCTRSKGTMMNPRGLDLGALLIMNEELGRFDSEHPDFVSGCDTHGMITAAGADLFIELSTLSIGDGEPAASYIREAFANGMDVITANKGPEAWCFDELKTLAEAAGKKFLYETIVMDGAPVFNMARAGLRGNRILALRGILNSTTNFILGELEKGGNLADAVAEAQRLQFAEADPSMDIDGWDGAAKICALANILMDARLTPKDVKVKSLAGTSAADVKAAGTEGCRIKYICGARRADDGSVELSVEPRRLPFDDPLCSVGGRSSALIFYTDLAGEIMLIERDPDILQTAYGVYSDLMTLIEDK</sequence>
<dbReference type="EMBL" id="JANFYT010000017">
    <property type="protein sequence ID" value="MCQ4814565.1"/>
    <property type="molecule type" value="Genomic_DNA"/>
</dbReference>
<evidence type="ECO:0000256" key="1">
    <source>
        <dbReference type="ARBA" id="ARBA00005056"/>
    </source>
</evidence>
<feature type="active site" description="Proton donor" evidence="10">
    <location>
        <position position="230"/>
    </location>
</feature>
<dbReference type="GO" id="GO:0050661">
    <property type="term" value="F:NADP binding"/>
    <property type="evidence" value="ECO:0007669"/>
    <property type="project" value="InterPro"/>
</dbReference>
<proteinExistence type="inferred from homology"/>
<keyword evidence="7" id="KW-0791">Threonine biosynthesis</keyword>
<feature type="binding site" evidence="11">
    <location>
        <position position="215"/>
    </location>
    <ligand>
        <name>L-homoserine</name>
        <dbReference type="ChEBI" id="CHEBI:57476"/>
    </ligand>
</feature>
<evidence type="ECO:0000256" key="7">
    <source>
        <dbReference type="ARBA" id="ARBA00022697"/>
    </source>
</evidence>
<dbReference type="GO" id="GO:0004412">
    <property type="term" value="F:homoserine dehydrogenase activity"/>
    <property type="evidence" value="ECO:0007669"/>
    <property type="project" value="UniProtKB-EC"/>
</dbReference>
<dbReference type="Pfam" id="PF03447">
    <property type="entry name" value="NAD_binding_3"/>
    <property type="match status" value="1"/>
</dbReference>